<dbReference type="InterPro" id="IPR002213">
    <property type="entry name" value="UDP_glucos_trans"/>
</dbReference>
<protein>
    <recommendedName>
        <fullName evidence="4">Glycosyltransferase</fullName>
    </recommendedName>
</protein>
<name>A0AAD5TX00_9FUNG</name>
<proteinExistence type="predicted"/>
<dbReference type="AlphaFoldDB" id="A0AAD5TX00"/>
<dbReference type="EMBL" id="JADGJW010000678">
    <property type="protein sequence ID" value="KAJ3213766.1"/>
    <property type="molecule type" value="Genomic_DNA"/>
</dbReference>
<evidence type="ECO:0008006" key="4">
    <source>
        <dbReference type="Google" id="ProtNLM"/>
    </source>
</evidence>
<dbReference type="Pfam" id="PF00201">
    <property type="entry name" value="UDPGT"/>
    <property type="match status" value="1"/>
</dbReference>
<dbReference type="Proteomes" id="UP001211065">
    <property type="component" value="Unassembled WGS sequence"/>
</dbReference>
<dbReference type="GO" id="GO:0008194">
    <property type="term" value="F:UDP-glycosyltransferase activity"/>
    <property type="evidence" value="ECO:0007669"/>
    <property type="project" value="InterPro"/>
</dbReference>
<dbReference type="SUPFAM" id="SSF53756">
    <property type="entry name" value="UDP-Glycosyltransferase/glycogen phosphorylase"/>
    <property type="match status" value="1"/>
</dbReference>
<organism evidence="2 3">
    <name type="scientific">Clydaea vesicula</name>
    <dbReference type="NCBI Taxonomy" id="447962"/>
    <lineage>
        <taxon>Eukaryota</taxon>
        <taxon>Fungi</taxon>
        <taxon>Fungi incertae sedis</taxon>
        <taxon>Chytridiomycota</taxon>
        <taxon>Chytridiomycota incertae sedis</taxon>
        <taxon>Chytridiomycetes</taxon>
        <taxon>Lobulomycetales</taxon>
        <taxon>Lobulomycetaceae</taxon>
        <taxon>Clydaea</taxon>
    </lineage>
</organism>
<evidence type="ECO:0000313" key="3">
    <source>
        <dbReference type="Proteomes" id="UP001211065"/>
    </source>
</evidence>
<accession>A0AAD5TX00</accession>
<keyword evidence="3" id="KW-1185">Reference proteome</keyword>
<reference evidence="2" key="1">
    <citation type="submission" date="2020-05" db="EMBL/GenBank/DDBJ databases">
        <title>Phylogenomic resolution of chytrid fungi.</title>
        <authorList>
            <person name="Stajich J.E."/>
            <person name="Amses K."/>
            <person name="Simmons R."/>
            <person name="Seto K."/>
            <person name="Myers J."/>
            <person name="Bonds A."/>
            <person name="Quandt C.A."/>
            <person name="Barry K."/>
            <person name="Liu P."/>
            <person name="Grigoriev I."/>
            <person name="Longcore J.E."/>
            <person name="James T.Y."/>
        </authorList>
    </citation>
    <scope>NUCLEOTIDE SEQUENCE</scope>
    <source>
        <strain evidence="2">JEL0476</strain>
    </source>
</reference>
<comment type="caution">
    <text evidence="2">The sequence shown here is derived from an EMBL/GenBank/DDBJ whole genome shotgun (WGS) entry which is preliminary data.</text>
</comment>
<evidence type="ECO:0000313" key="2">
    <source>
        <dbReference type="EMBL" id="KAJ3213766.1"/>
    </source>
</evidence>
<dbReference type="PANTHER" id="PTHR48045">
    <property type="entry name" value="UDP-GLYCOSYLTRANSFERASE 72B1"/>
    <property type="match status" value="1"/>
</dbReference>
<evidence type="ECO:0000256" key="1">
    <source>
        <dbReference type="ARBA" id="ARBA00022679"/>
    </source>
</evidence>
<gene>
    <name evidence="2" type="ORF">HK099_007191</name>
</gene>
<dbReference type="Gene3D" id="3.40.50.2000">
    <property type="entry name" value="Glycogen Phosphorylase B"/>
    <property type="match status" value="2"/>
</dbReference>
<keyword evidence="1" id="KW-0808">Transferase</keyword>
<dbReference type="PANTHER" id="PTHR48045:SF34">
    <property type="entry name" value="ISOFLAVONE 7-O-GLUCOSYLTRANSFERASE 1-LIKE"/>
    <property type="match status" value="1"/>
</dbReference>
<dbReference type="CDD" id="cd03784">
    <property type="entry name" value="GT1_Gtf-like"/>
    <property type="match status" value="1"/>
</dbReference>
<sequence>MSNVLFLSTSSYGHIFRMICLAHFLLNETDCQVSLATNGYYFDTLKTRKHFHKNLKLISLKNGLYGPEEREKLKAMESNIDELVKDLPSLLEKEKYDFVVTEFFLASAIPIVQSFGIKPIMYSSTGIFLVKMYLEDPVIGKPTKLDAVETTEEVDKPEAPFEREDAKKFFARIVKEFRDYFPLCTNLIMNSFEKLESDFYDIYNKGLKDELKDLKVDFVGPISNVVKDEDVKQEAPQELQEFLDSKEEESVLYVSMGSEFAMTDEQAVEMYDALTSLNLNFVWSIKKDNLKLLPAGYSDYKNGVFLDWVPQLFVLRHPATYGYLSHMGWNSSIESISNGIPLLSWPQAAEQHRNADAFVEKEVAVLVPNTSFHGRVVPSLEIQEHLKIFLEKKDILKKNALLLKEAAEENSKVGSEILKKLFTKK</sequence>